<keyword evidence="3" id="KW-1185">Reference proteome</keyword>
<protein>
    <recommendedName>
        <fullName evidence="1">AB hydrolase-1 domain-containing protein</fullName>
    </recommendedName>
</protein>
<dbReference type="PANTHER" id="PTHR47280">
    <property type="entry name" value="PHEOPHYTINASE, CHLOROPLASTIC"/>
    <property type="match status" value="1"/>
</dbReference>
<name>A0AAN9MQL9_PHACN</name>
<dbReference type="InterPro" id="IPR029058">
    <property type="entry name" value="AB_hydrolase_fold"/>
</dbReference>
<dbReference type="InterPro" id="IPR044211">
    <property type="entry name" value="PPH_chloroplastic"/>
</dbReference>
<comment type="caution">
    <text evidence="2">The sequence shown here is derived from an EMBL/GenBank/DDBJ whole genome shotgun (WGS) entry which is preliminary data.</text>
</comment>
<dbReference type="PANTHER" id="PTHR47280:SF1">
    <property type="entry name" value="PHEOPHYTINASE, CHLOROPLASTIC"/>
    <property type="match status" value="1"/>
</dbReference>
<evidence type="ECO:0000313" key="3">
    <source>
        <dbReference type="Proteomes" id="UP001374584"/>
    </source>
</evidence>
<dbReference type="GO" id="GO:0009507">
    <property type="term" value="C:chloroplast"/>
    <property type="evidence" value="ECO:0007669"/>
    <property type="project" value="TreeGrafter"/>
</dbReference>
<feature type="domain" description="AB hydrolase-1" evidence="1">
    <location>
        <begin position="6"/>
        <end position="163"/>
    </location>
</feature>
<dbReference type="EMBL" id="JAYMYR010000006">
    <property type="protein sequence ID" value="KAK7356347.1"/>
    <property type="molecule type" value="Genomic_DNA"/>
</dbReference>
<dbReference type="AlphaFoldDB" id="A0AAN9MQL9"/>
<dbReference type="Gene3D" id="3.40.50.1820">
    <property type="entry name" value="alpha/beta hydrolase"/>
    <property type="match status" value="1"/>
</dbReference>
<accession>A0AAN9MQL9</accession>
<proteinExistence type="predicted"/>
<reference evidence="2 3" key="1">
    <citation type="submission" date="2024-01" db="EMBL/GenBank/DDBJ databases">
        <title>The genomes of 5 underutilized Papilionoideae crops provide insights into root nodulation and disease resistanc.</title>
        <authorList>
            <person name="Jiang F."/>
        </authorList>
    </citation>
    <scope>NUCLEOTIDE SEQUENCE [LARGE SCALE GENOMIC DNA]</scope>
    <source>
        <strain evidence="2">JINMINGXINNONG_FW02</strain>
        <tissue evidence="2">Leaves</tissue>
    </source>
</reference>
<evidence type="ECO:0000259" key="1">
    <source>
        <dbReference type="Pfam" id="PF00561"/>
    </source>
</evidence>
<evidence type="ECO:0000313" key="2">
    <source>
        <dbReference type="EMBL" id="KAK7356347.1"/>
    </source>
</evidence>
<dbReference type="SUPFAM" id="SSF53474">
    <property type="entry name" value="alpha/beta-Hydrolases"/>
    <property type="match status" value="1"/>
</dbReference>
<dbReference type="InterPro" id="IPR000073">
    <property type="entry name" value="AB_hydrolase_1"/>
</dbReference>
<gene>
    <name evidence="2" type="ORF">VNO80_15617</name>
</gene>
<sequence length="176" mass="19782">MMKSLRDLGRDTRVWALDFLGQGLSLPFEDPTPHYNKEGAISNGNASSRGFKDEMKLWATNLVYSIDLWQDQVRYFIEEVIGEPIYIVGNSLEGYVALYFAAHNPHLVKGVTFLNAKPFWETTRHRQGARHADVARARSMRASPGREACGHHQGVRHAGIFQGETSVIRQDEVIGG</sequence>
<dbReference type="Proteomes" id="UP001374584">
    <property type="component" value="Unassembled WGS sequence"/>
</dbReference>
<dbReference type="Pfam" id="PF00561">
    <property type="entry name" value="Abhydrolase_1"/>
    <property type="match status" value="1"/>
</dbReference>
<dbReference type="GO" id="GO:0080124">
    <property type="term" value="F:pheophytinase activity"/>
    <property type="evidence" value="ECO:0007669"/>
    <property type="project" value="InterPro"/>
</dbReference>
<organism evidence="2 3">
    <name type="scientific">Phaseolus coccineus</name>
    <name type="common">Scarlet runner bean</name>
    <name type="synonym">Phaseolus multiflorus</name>
    <dbReference type="NCBI Taxonomy" id="3886"/>
    <lineage>
        <taxon>Eukaryota</taxon>
        <taxon>Viridiplantae</taxon>
        <taxon>Streptophyta</taxon>
        <taxon>Embryophyta</taxon>
        <taxon>Tracheophyta</taxon>
        <taxon>Spermatophyta</taxon>
        <taxon>Magnoliopsida</taxon>
        <taxon>eudicotyledons</taxon>
        <taxon>Gunneridae</taxon>
        <taxon>Pentapetalae</taxon>
        <taxon>rosids</taxon>
        <taxon>fabids</taxon>
        <taxon>Fabales</taxon>
        <taxon>Fabaceae</taxon>
        <taxon>Papilionoideae</taxon>
        <taxon>50 kb inversion clade</taxon>
        <taxon>NPAAA clade</taxon>
        <taxon>indigoferoid/millettioid clade</taxon>
        <taxon>Phaseoleae</taxon>
        <taxon>Phaseolus</taxon>
    </lineage>
</organism>
<dbReference type="GO" id="GO:0015996">
    <property type="term" value="P:chlorophyll catabolic process"/>
    <property type="evidence" value="ECO:0007669"/>
    <property type="project" value="InterPro"/>
</dbReference>